<keyword evidence="2" id="KW-1185">Reference proteome</keyword>
<proteinExistence type="predicted"/>
<evidence type="ECO:0000313" key="2">
    <source>
        <dbReference type="Proteomes" id="UP000019183"/>
    </source>
</evidence>
<dbReference type="EMBL" id="CBWK010000272">
    <property type="protein sequence ID" value="CDL08941.1"/>
    <property type="molecule type" value="Genomic_DNA"/>
</dbReference>
<dbReference type="Proteomes" id="UP000019183">
    <property type="component" value="Unassembled WGS sequence"/>
</dbReference>
<name>W1DH73_KLEPN</name>
<comment type="caution">
    <text evidence="1">The sequence shown here is derived from an EMBL/GenBank/DDBJ whole genome shotgun (WGS) entry which is preliminary data.</text>
</comment>
<sequence length="293" mass="33262">MHDRGDVFIHAAIHQHLLEGTAAADNQQHHGDDFNRRGQGIVDLLHGAAAVQTEGEQGNQYRNQGGHHRVAEELGNWQEGVAFRQDHLSHGAHRHQDHRNQRGPDADAKAWHLFFSEHFRVMQAFRDRLIYPFQEARKHRSRQDNRRDSQNGAVEQRFAHIGMEDGGDRGRTRMRRQEAVGDGERGCHRYADVQQRNTGRGGDGEHQRQHQHEAHFIEQGEANGEAGQDHRPLNMLLTELIDKRGGDTLGAAAVCQQLTEHSAEAHDQREAAKGAANAVFDGDYHFIQWHTLH</sequence>
<accession>W1DH73</accession>
<reference evidence="1" key="1">
    <citation type="submission" date="2013-10" db="EMBL/GenBank/DDBJ databases">
        <title>Antibiotic resistance diversity of beta-lactamase producers in the General Hospital Vienna.</title>
        <authorList>
            <person name="Barisic I."/>
            <person name="Mitteregger D."/>
            <person name="Hirschl A.M."/>
            <person name="Noehammer C."/>
            <person name="Wiesinger-Mayr H."/>
        </authorList>
    </citation>
    <scope>NUCLEOTIDE SEQUENCE [LARGE SCALE GENOMIC DNA]</scope>
    <source>
        <strain evidence="1">IS43</strain>
    </source>
</reference>
<dbReference type="AlphaFoldDB" id="W1DH73"/>
<protein>
    <submittedName>
        <fullName evidence="1">Uncharacterized protein</fullName>
    </submittedName>
</protein>
<evidence type="ECO:0000313" key="1">
    <source>
        <dbReference type="EMBL" id="CDL08941.1"/>
    </source>
</evidence>
<organism evidence="1 2">
    <name type="scientific">Klebsiella pneumoniae IS43</name>
    <dbReference type="NCBI Taxonomy" id="1432552"/>
    <lineage>
        <taxon>Bacteria</taxon>
        <taxon>Pseudomonadati</taxon>
        <taxon>Pseudomonadota</taxon>
        <taxon>Gammaproteobacteria</taxon>
        <taxon>Enterobacterales</taxon>
        <taxon>Enterobacteriaceae</taxon>
        <taxon>Klebsiella/Raoultella group</taxon>
        <taxon>Klebsiella</taxon>
        <taxon>Klebsiella pneumoniae complex</taxon>
    </lineage>
</organism>